<dbReference type="InterPro" id="IPR010273">
    <property type="entry name" value="DUF881"/>
</dbReference>
<dbReference type="EMBL" id="CP046996">
    <property type="protein sequence ID" value="QGZ99392.1"/>
    <property type="molecule type" value="Genomic_DNA"/>
</dbReference>
<accession>A0A857DF01</accession>
<dbReference type="PANTHER" id="PTHR37313">
    <property type="entry name" value="UPF0749 PROTEIN RV1825"/>
    <property type="match status" value="1"/>
</dbReference>
<evidence type="ECO:0000256" key="2">
    <source>
        <dbReference type="SAM" id="Coils"/>
    </source>
</evidence>
<dbReference type="Gene3D" id="3.30.70.1880">
    <property type="entry name" value="Protein of unknown function DUF881"/>
    <property type="match status" value="1"/>
</dbReference>
<evidence type="ECO:0000313" key="4">
    <source>
        <dbReference type="Proteomes" id="UP000430508"/>
    </source>
</evidence>
<name>A0A857DF01_9FIRM</name>
<reference evidence="3 4" key="1">
    <citation type="submission" date="2019-12" db="EMBL/GenBank/DDBJ databases">
        <title>Sequence classification of anaerobic respiratory reductive dehalogenases: First we see many, then we see few.</title>
        <authorList>
            <person name="Molenda O."/>
            <person name="Puentes Jacome L.A."/>
            <person name="Cao X."/>
            <person name="Nesbo C.L."/>
            <person name="Tang S."/>
            <person name="Morson N."/>
            <person name="Patron J."/>
            <person name="Lomheim L."/>
            <person name="Wishart D.S."/>
            <person name="Edwards E.A."/>
        </authorList>
    </citation>
    <scope>NUCLEOTIDE SEQUENCE [LARGE SCALE GENOMIC DNA]</scope>
    <source>
        <strain evidence="3 4">12DCA</strain>
    </source>
</reference>
<evidence type="ECO:0000256" key="1">
    <source>
        <dbReference type="ARBA" id="ARBA00009108"/>
    </source>
</evidence>
<sequence length="234" mass="25775">MINKHVITVATIAAVAIGFLISLQFQAQREVDSAEKIQQQRVEQTDTVMKTLQDENNSLQEEYNRISAELERYRNQNSENPYLRARLDQLKIADGTIAVTGPGVKMIVKDSGPDTDAVIPLSTDELREIVNVLRLAGAEAISINGQRIVASTSIVISGTATILVNSVPISRIGGTTYEILAIGKQDDLLDYLTNMIAIDLKQFGRKVEITRETVTIPSFKGSYTFEYASEVKKG</sequence>
<proteinExistence type="inferred from homology"/>
<feature type="coiled-coil region" evidence="2">
    <location>
        <begin position="42"/>
        <end position="76"/>
    </location>
</feature>
<dbReference type="RefSeq" id="WP_019224812.1">
    <property type="nucleotide sequence ID" value="NZ_CP046996.1"/>
</dbReference>
<comment type="similarity">
    <text evidence="1">Belongs to the UPF0749 family.</text>
</comment>
<dbReference type="Proteomes" id="UP000430508">
    <property type="component" value="Chromosome"/>
</dbReference>
<protein>
    <submittedName>
        <fullName evidence="3">DUF881 domain-containing protein</fullName>
    </submittedName>
</protein>
<keyword evidence="2" id="KW-0175">Coiled coil</keyword>
<organism evidence="3 4">
    <name type="scientific">Dehalobacter restrictus</name>
    <dbReference type="NCBI Taxonomy" id="55583"/>
    <lineage>
        <taxon>Bacteria</taxon>
        <taxon>Bacillati</taxon>
        <taxon>Bacillota</taxon>
        <taxon>Clostridia</taxon>
        <taxon>Eubacteriales</taxon>
        <taxon>Desulfitobacteriaceae</taxon>
        <taxon>Dehalobacter</taxon>
    </lineage>
</organism>
<dbReference type="Pfam" id="PF05949">
    <property type="entry name" value="DUF881"/>
    <property type="match status" value="1"/>
</dbReference>
<dbReference type="PANTHER" id="PTHR37313:SF2">
    <property type="entry name" value="UPF0749 PROTEIN YLXX"/>
    <property type="match status" value="1"/>
</dbReference>
<dbReference type="AlphaFoldDB" id="A0A857DF01"/>
<evidence type="ECO:0000313" key="3">
    <source>
        <dbReference type="EMBL" id="QGZ99392.1"/>
    </source>
</evidence>
<gene>
    <name evidence="3" type="ORF">GQ588_01240</name>
</gene>